<reference evidence="1 2" key="1">
    <citation type="journal article" date="2012" name="Nat. Genet.">
        <title>Plasmodium cynomolgi genome sequences provide insight into Plasmodium vivax and the monkey malaria clade.</title>
        <authorList>
            <person name="Tachibana S."/>
            <person name="Sullivan S.A."/>
            <person name="Kawai S."/>
            <person name="Nakamura S."/>
            <person name="Kim H.R."/>
            <person name="Goto N."/>
            <person name="Arisue N."/>
            <person name="Palacpac N.M.Q."/>
            <person name="Honma H."/>
            <person name="Yagi M."/>
            <person name="Tougan T."/>
            <person name="Katakai Y."/>
            <person name="Kaneko O."/>
            <person name="Mita T."/>
            <person name="Kita K."/>
            <person name="Yasutomi Y."/>
            <person name="Sutton P.L."/>
            <person name="Shakhbatyan R."/>
            <person name="Horii T."/>
            <person name="Yasunaga T."/>
            <person name="Barnwell J.W."/>
            <person name="Escalante A.A."/>
            <person name="Carlton J.M."/>
            <person name="Tanabe K."/>
        </authorList>
    </citation>
    <scope>NUCLEOTIDE SEQUENCE [LARGE SCALE GENOMIC DNA]</scope>
    <source>
        <strain evidence="1 2">B</strain>
    </source>
</reference>
<dbReference type="EMBL" id="DF157095">
    <property type="protein sequence ID" value="GAB64840.1"/>
    <property type="molecule type" value="Genomic_DNA"/>
</dbReference>
<accession>K6USB2</accession>
<dbReference type="VEuPathDB" id="PlasmoDB:PCYB_032520"/>
<dbReference type="OrthoDB" id="1918at2759"/>
<protein>
    <submittedName>
        <fullName evidence="1">Uncharacterized protein</fullName>
    </submittedName>
</protein>
<evidence type="ECO:0000313" key="1">
    <source>
        <dbReference type="EMBL" id="GAB64840.1"/>
    </source>
</evidence>
<sequence length="475" mass="54492">MHFFFAANNPPPSDSLEHVQDDHVTLRVCLDDAQTHSGDVLRASFELVGPKKYAGNVKLDYVVLYLYGVYILNQEVLTACTNGPLVQKQENLNLPFYRVNEEKAEQKFLLFYSNPIVLCTDVNFGSPSETTHYQLSCILPPFLPPTYNGKLIRFKYCMYVQAVKRLYRNRTQFITKRYEQHIPLRVLCGRCIRSPVLDLVLLPIKPSSSQGEGATTGHNGGDPPECLYHDFRHLYNRIGKTPLDRLLCIYLISSQRKEDSSLFLLNHVLPNYNYFYYMHIFLYVAHHWDHYTGELSRREASSHEGESHNAALPKNRKGLLMDKTYTIVDTIVKCMQEGDMYRRINTRMIKSQSLSPLHLASDSATRDDGVVIPSVKDDPNELPNKNALQNIYRINSDGKNICHVTLLDGMDNQVTDSFPCGGIINVRLYFGDASICTVHVDIRLKRVERIKINSRFLTVQRNKLHDENELASLAW</sequence>
<dbReference type="Proteomes" id="UP000006319">
    <property type="component" value="Chromosome 3"/>
</dbReference>
<feature type="non-terminal residue" evidence="1">
    <location>
        <position position="475"/>
    </location>
</feature>
<keyword evidence="2" id="KW-1185">Reference proteome</keyword>
<dbReference type="eggNOG" id="ENOG502T0F7">
    <property type="taxonomic scope" value="Eukaryota"/>
</dbReference>
<proteinExistence type="predicted"/>
<name>K6USB2_PLACD</name>
<gene>
    <name evidence="1" type="ORF">PCYB_032520</name>
</gene>
<dbReference type="KEGG" id="pcy:PCYB_032520"/>
<dbReference type="GeneID" id="14691365"/>
<evidence type="ECO:0000313" key="2">
    <source>
        <dbReference type="Proteomes" id="UP000006319"/>
    </source>
</evidence>
<dbReference type="PhylomeDB" id="K6USB2"/>
<dbReference type="AlphaFoldDB" id="K6USB2"/>
<organism evidence="1 2">
    <name type="scientific">Plasmodium cynomolgi (strain B)</name>
    <dbReference type="NCBI Taxonomy" id="1120755"/>
    <lineage>
        <taxon>Eukaryota</taxon>
        <taxon>Sar</taxon>
        <taxon>Alveolata</taxon>
        <taxon>Apicomplexa</taxon>
        <taxon>Aconoidasida</taxon>
        <taxon>Haemosporida</taxon>
        <taxon>Plasmodiidae</taxon>
        <taxon>Plasmodium</taxon>
        <taxon>Plasmodium (Plasmodium)</taxon>
    </lineage>
</organism>
<dbReference type="RefSeq" id="XP_004220971.1">
    <property type="nucleotide sequence ID" value="XM_004220923.1"/>
</dbReference>